<feature type="domain" description="Putative restriction endonuclease" evidence="1">
    <location>
        <begin position="12"/>
        <end position="195"/>
    </location>
</feature>
<gene>
    <name evidence="2" type="ORF">NEA10_03755</name>
</gene>
<dbReference type="GO" id="GO:0004519">
    <property type="term" value="F:endonuclease activity"/>
    <property type="evidence" value="ECO:0007669"/>
    <property type="project" value="UniProtKB-KW"/>
</dbReference>
<dbReference type="SUPFAM" id="SSF52980">
    <property type="entry name" value="Restriction endonuclease-like"/>
    <property type="match status" value="1"/>
</dbReference>
<dbReference type="RefSeq" id="WP_252663883.1">
    <property type="nucleotide sequence ID" value="NZ_CP098611.1"/>
</dbReference>
<proteinExistence type="predicted"/>
<keyword evidence="2" id="KW-0255">Endonuclease</keyword>
<keyword evidence="2" id="KW-0540">Nuclease</keyword>
<dbReference type="Gene3D" id="3.90.1570.10">
    <property type="entry name" value="tt1808, chain A"/>
    <property type="match status" value="1"/>
</dbReference>
<evidence type="ECO:0000259" key="1">
    <source>
        <dbReference type="Pfam" id="PF05685"/>
    </source>
</evidence>
<dbReference type="PANTHER" id="PTHR34107:SF2">
    <property type="entry name" value="SLL0888 PROTEIN"/>
    <property type="match status" value="1"/>
</dbReference>
<dbReference type="Proteomes" id="UP001056708">
    <property type="component" value="Chromosome"/>
</dbReference>
<dbReference type="InterPro" id="IPR011335">
    <property type="entry name" value="Restrct_endonuc-II-like"/>
</dbReference>
<dbReference type="CDD" id="cd06260">
    <property type="entry name" value="DUF820-like"/>
    <property type="match status" value="1"/>
</dbReference>
<keyword evidence="2" id="KW-0378">Hydrolase</keyword>
<dbReference type="Pfam" id="PF05685">
    <property type="entry name" value="Uma2"/>
    <property type="match status" value="1"/>
</dbReference>
<keyword evidence="3" id="KW-1185">Reference proteome</keyword>
<evidence type="ECO:0000313" key="2">
    <source>
        <dbReference type="EMBL" id="USR91854.1"/>
    </source>
</evidence>
<dbReference type="InterPro" id="IPR008538">
    <property type="entry name" value="Uma2"/>
</dbReference>
<reference evidence="2" key="1">
    <citation type="submission" date="2022-06" db="EMBL/GenBank/DDBJ databases">
        <title>Genome sequence of Phormidium yuhuli AB48 isolated from an industrial photobioreactor environment.</title>
        <authorList>
            <person name="Qiu Y."/>
            <person name="Noonan A.J.C."/>
            <person name="Dofher K."/>
            <person name="Koch M."/>
            <person name="Kieft B."/>
            <person name="Lin X."/>
            <person name="Ziels R.M."/>
            <person name="Hallam S.J."/>
        </authorList>
    </citation>
    <scope>NUCLEOTIDE SEQUENCE</scope>
    <source>
        <strain evidence="2">AB48</strain>
    </source>
</reference>
<accession>A0ABY5AUE5</accession>
<evidence type="ECO:0000313" key="3">
    <source>
        <dbReference type="Proteomes" id="UP001056708"/>
    </source>
</evidence>
<dbReference type="InterPro" id="IPR012296">
    <property type="entry name" value="Nuclease_put_TT1808"/>
</dbReference>
<protein>
    <submittedName>
        <fullName evidence="2">Uma2 family endonuclease</fullName>
    </submittedName>
</protein>
<name>A0ABY5AUE5_9CYAN</name>
<sequence length="204" mass="23104">MVAVQTQPLEFEAFLAQYPDDGRRYELIEGEMIAVLPTGPHEEIAGLLVAEFNVAIRRGGRPYMIPRACLLKPQAPRSGYQPDVAVCDRRQLRQEPLWNTASVIESGVTVPLVVEVVSTNWRDDYGHKLIEYEAMGIQEYWLVDYRALGGVRYIGRPKQPTITIANLVEGEYQLQQFRQGDMLVSRVFPELRLTVDEVLGAIES</sequence>
<dbReference type="EMBL" id="CP098611">
    <property type="protein sequence ID" value="USR91854.1"/>
    <property type="molecule type" value="Genomic_DNA"/>
</dbReference>
<dbReference type="PANTHER" id="PTHR34107">
    <property type="entry name" value="SLL0198 PROTEIN-RELATED"/>
    <property type="match status" value="1"/>
</dbReference>
<organism evidence="2 3">
    <name type="scientific">Phormidium yuhuli AB48</name>
    <dbReference type="NCBI Taxonomy" id="2940671"/>
    <lineage>
        <taxon>Bacteria</taxon>
        <taxon>Bacillati</taxon>
        <taxon>Cyanobacteriota</taxon>
        <taxon>Cyanophyceae</taxon>
        <taxon>Oscillatoriophycideae</taxon>
        <taxon>Oscillatoriales</taxon>
        <taxon>Oscillatoriaceae</taxon>
        <taxon>Phormidium</taxon>
        <taxon>Phormidium yuhuli</taxon>
    </lineage>
</organism>